<evidence type="ECO:0000256" key="5">
    <source>
        <dbReference type="PIRSR" id="PIRSR018168-1"/>
    </source>
</evidence>
<feature type="active site" description="Proton donor" evidence="5 8">
    <location>
        <position position="181"/>
    </location>
</feature>
<feature type="binding site" evidence="6">
    <location>
        <position position="186"/>
    </location>
    <ligand>
        <name>substrate</name>
    </ligand>
</feature>
<dbReference type="GO" id="GO:0016985">
    <property type="term" value="F:mannan endo-1,4-beta-mannosidase activity"/>
    <property type="evidence" value="ECO:0007669"/>
    <property type="project" value="UniProtKB-UniRule"/>
</dbReference>
<name>A0A368VD84_9BACT</name>
<feature type="domain" description="GH26" evidence="9">
    <location>
        <begin position="25"/>
        <end position="356"/>
    </location>
</feature>
<dbReference type="InterPro" id="IPR022790">
    <property type="entry name" value="GH26_dom"/>
</dbReference>
<dbReference type="GO" id="GO:0006080">
    <property type="term" value="P:substituted mannan metabolic process"/>
    <property type="evidence" value="ECO:0007669"/>
    <property type="project" value="UniProtKB-UniRule"/>
</dbReference>
<keyword evidence="4" id="KW-0119">Carbohydrate metabolism</keyword>
<dbReference type="PRINTS" id="PR00739">
    <property type="entry name" value="GLHYDRLASE26"/>
</dbReference>
<keyword evidence="2 4" id="KW-0378">Hydrolase</keyword>
<evidence type="ECO:0000256" key="1">
    <source>
        <dbReference type="ARBA" id="ARBA00007754"/>
    </source>
</evidence>
<organism evidence="10 11">
    <name type="scientific">Marinilabilia salmonicolor</name>
    <dbReference type="NCBI Taxonomy" id="989"/>
    <lineage>
        <taxon>Bacteria</taxon>
        <taxon>Pseudomonadati</taxon>
        <taxon>Bacteroidota</taxon>
        <taxon>Bacteroidia</taxon>
        <taxon>Marinilabiliales</taxon>
        <taxon>Marinilabiliaceae</taxon>
        <taxon>Marinilabilia</taxon>
    </lineage>
</organism>
<accession>A0A368VD84</accession>
<dbReference type="GO" id="GO:0005576">
    <property type="term" value="C:extracellular region"/>
    <property type="evidence" value="ECO:0007669"/>
    <property type="project" value="UniProtKB-SubCell"/>
</dbReference>
<dbReference type="PANTHER" id="PTHR40079:SF4">
    <property type="entry name" value="GH26 DOMAIN-CONTAINING PROTEIN-RELATED"/>
    <property type="match status" value="1"/>
</dbReference>
<dbReference type="PROSITE" id="PS51257">
    <property type="entry name" value="PROKAR_LIPOPROTEIN"/>
    <property type="match status" value="1"/>
</dbReference>
<feature type="signal peptide" evidence="4">
    <location>
        <begin position="1"/>
        <end position="22"/>
    </location>
</feature>
<keyword evidence="4" id="KW-0964">Secreted</keyword>
<dbReference type="Proteomes" id="UP000252733">
    <property type="component" value="Unassembled WGS sequence"/>
</dbReference>
<keyword evidence="4" id="KW-0732">Signal</keyword>
<evidence type="ECO:0000259" key="9">
    <source>
        <dbReference type="PROSITE" id="PS51764"/>
    </source>
</evidence>
<dbReference type="Pfam" id="PF02156">
    <property type="entry name" value="Glyco_hydro_26"/>
    <property type="match status" value="1"/>
</dbReference>
<feature type="site" description="Plays an important role in maintaining the position of the catalytic nucleophile" evidence="7">
    <location>
        <position position="180"/>
    </location>
</feature>
<dbReference type="SUPFAM" id="SSF51445">
    <property type="entry name" value="(Trans)glycosidases"/>
    <property type="match status" value="1"/>
</dbReference>
<comment type="caution">
    <text evidence="10">The sequence shown here is derived from an EMBL/GenBank/DDBJ whole genome shotgun (WGS) entry which is preliminary data.</text>
</comment>
<keyword evidence="11" id="KW-1185">Reference proteome</keyword>
<dbReference type="PROSITE" id="PS51764">
    <property type="entry name" value="GH26"/>
    <property type="match status" value="1"/>
</dbReference>
<sequence>MKKFIVIILSGVLFASCGSAPVAENPVDVLYEQLKSVGNNGVLYGHQDDLAYGVNWAYEEGRSDTKEAAGDYPALFGWELGGIELGHSVNLDSVPFNKMRQFVLSGYEMGAVITFSWHPYSAVDTSKSSWETDQRVVEHIIPGGTHHEAFKKQLDAVAAFFSSLKTQDGQNVPFIFRPWHEMDGGWFWWGSTLCSPEEFKTLFRFTVEYLKDEKGLDFLTAYSPDNRFSTEEEYLTWYPGDDIVDIIGMDNYGDFRVGAENVEAATKKLEIVVNYANKVDKVAAFTESGLDKVTDDQWFTRKLGPAFLQSKIAAHIAYVMLWRNADTTHFFSTYSGHSSENDFKEFVSQEKIWLLEDWNEFKKKRAWQ</sequence>
<dbReference type="Gene3D" id="3.20.20.80">
    <property type="entry name" value="Glycosidases"/>
    <property type="match status" value="1"/>
</dbReference>
<evidence type="ECO:0000256" key="6">
    <source>
        <dbReference type="PIRSR" id="PIRSR018168-2"/>
    </source>
</evidence>
<dbReference type="InterPro" id="IPR000805">
    <property type="entry name" value="Glyco_hydro_26"/>
</dbReference>
<comment type="subcellular location">
    <subcellularLocation>
        <location evidence="4">Secreted</location>
    </subcellularLocation>
</comment>
<evidence type="ECO:0000256" key="7">
    <source>
        <dbReference type="PIRSR" id="PIRSR018168-3"/>
    </source>
</evidence>
<dbReference type="EC" id="3.2.1.78" evidence="4"/>
<evidence type="ECO:0000313" key="11">
    <source>
        <dbReference type="Proteomes" id="UP000252733"/>
    </source>
</evidence>
<feature type="active site" description="Nucleophile" evidence="5 8">
    <location>
        <position position="287"/>
    </location>
</feature>
<feature type="binding site" evidence="6">
    <location>
        <position position="118"/>
    </location>
    <ligand>
        <name>substrate</name>
    </ligand>
</feature>
<dbReference type="InterPro" id="IPR016714">
    <property type="entry name" value="MANB/E"/>
</dbReference>
<evidence type="ECO:0000256" key="2">
    <source>
        <dbReference type="ARBA" id="ARBA00022801"/>
    </source>
</evidence>
<dbReference type="PANTHER" id="PTHR40079">
    <property type="entry name" value="MANNAN ENDO-1,4-BETA-MANNOSIDASE E-RELATED"/>
    <property type="match status" value="1"/>
</dbReference>
<gene>
    <name evidence="10" type="ORF">DFO77_10115</name>
</gene>
<evidence type="ECO:0000256" key="8">
    <source>
        <dbReference type="PROSITE-ProRule" id="PRU01100"/>
    </source>
</evidence>
<evidence type="ECO:0000256" key="4">
    <source>
        <dbReference type="PIRNR" id="PIRNR018168"/>
    </source>
</evidence>
<dbReference type="PIRSF" id="PIRSF018168">
    <property type="entry name" value="Mannan-1_4-beta-mannosidase"/>
    <property type="match status" value="1"/>
</dbReference>
<keyword evidence="3 4" id="KW-0326">Glycosidase</keyword>
<comment type="catalytic activity">
    <reaction evidence="4">
        <text>Random hydrolysis of (1-&gt;4)-beta-D-mannosidic linkages in mannans, galactomannans and glucomannans.</text>
        <dbReference type="EC" id="3.2.1.78"/>
    </reaction>
</comment>
<reference evidence="10 11" key="1">
    <citation type="submission" date="2018-07" db="EMBL/GenBank/DDBJ databases">
        <title>Freshwater and sediment microbial communities from various areas in North America, analyzing microbe dynamics in response to fracking.</title>
        <authorList>
            <person name="Lamendella R."/>
        </authorList>
    </citation>
    <scope>NUCLEOTIDE SEQUENCE [LARGE SCALE GENOMIC DNA]</scope>
    <source>
        <strain evidence="10 11">160A</strain>
    </source>
</reference>
<dbReference type="RefSeq" id="WP_114436103.1">
    <property type="nucleotide sequence ID" value="NZ_QPIZ01000001.1"/>
</dbReference>
<evidence type="ECO:0000313" key="10">
    <source>
        <dbReference type="EMBL" id="RCW39247.1"/>
    </source>
</evidence>
<dbReference type="InterPro" id="IPR017853">
    <property type="entry name" value="GH"/>
</dbReference>
<protein>
    <recommendedName>
        <fullName evidence="4">Mannan endo-1,4-beta-mannosidase</fullName>
        <ecNumber evidence="4">3.2.1.78</ecNumber>
    </recommendedName>
</protein>
<feature type="chain" id="PRO_5016488715" description="Mannan endo-1,4-beta-mannosidase" evidence="4">
    <location>
        <begin position="23"/>
        <end position="368"/>
    </location>
</feature>
<dbReference type="EMBL" id="QPIZ01000001">
    <property type="protein sequence ID" value="RCW39247.1"/>
    <property type="molecule type" value="Genomic_DNA"/>
</dbReference>
<comment type="similarity">
    <text evidence="1 4 8">Belongs to the glycosyl hydrolase 26 family.</text>
</comment>
<dbReference type="AlphaFoldDB" id="A0A368VD84"/>
<feature type="binding site" evidence="6">
    <location>
        <position position="252"/>
    </location>
    <ligand>
        <name>substrate</name>
    </ligand>
</feature>
<proteinExistence type="inferred from homology"/>
<evidence type="ECO:0000256" key="3">
    <source>
        <dbReference type="ARBA" id="ARBA00023295"/>
    </source>
</evidence>